<dbReference type="InterPro" id="IPR052980">
    <property type="entry name" value="Crinkler_effector"/>
</dbReference>
<protein>
    <submittedName>
        <fullName evidence="3">Uncharacterized protein</fullName>
    </submittedName>
</protein>
<evidence type="ECO:0000256" key="1">
    <source>
        <dbReference type="SAM" id="MobiDB-lite"/>
    </source>
</evidence>
<gene>
    <name evidence="3" type="ORF">AK812_SmicGene44755</name>
</gene>
<feature type="compositionally biased region" description="Basic and acidic residues" evidence="1">
    <location>
        <begin position="557"/>
        <end position="568"/>
    </location>
</feature>
<name>A0A1Q9BXN5_SYMMI</name>
<dbReference type="SUPFAM" id="SSF56672">
    <property type="entry name" value="DNA/RNA polymerases"/>
    <property type="match status" value="1"/>
</dbReference>
<evidence type="ECO:0000313" key="4">
    <source>
        <dbReference type="Proteomes" id="UP000186817"/>
    </source>
</evidence>
<keyword evidence="4" id="KW-1185">Reference proteome</keyword>
<feature type="chain" id="PRO_5010254273" evidence="2">
    <location>
        <begin position="18"/>
        <end position="1081"/>
    </location>
</feature>
<dbReference type="OrthoDB" id="438387at2759"/>
<evidence type="ECO:0000313" key="3">
    <source>
        <dbReference type="EMBL" id="OLP75441.1"/>
    </source>
</evidence>
<dbReference type="InterPro" id="IPR043502">
    <property type="entry name" value="DNA/RNA_pol_sf"/>
</dbReference>
<accession>A0A1Q9BXN5</accession>
<feature type="signal peptide" evidence="2">
    <location>
        <begin position="1"/>
        <end position="17"/>
    </location>
</feature>
<dbReference type="EMBL" id="LSRX01002480">
    <property type="protein sequence ID" value="OLP75441.1"/>
    <property type="molecule type" value="Genomic_DNA"/>
</dbReference>
<evidence type="ECO:0000256" key="2">
    <source>
        <dbReference type="SAM" id="SignalP"/>
    </source>
</evidence>
<sequence length="1081" mass="119081">MALSLVWSVFFDDFVTASRQVDVRHTEAAATALFKLLGWEYDECDEKSTEFSSVFKALGVSFNLAAAEHGRVMLSNTASRITELVQTISEILESKSLPRAAALRLRGRMQFCDSFLFGRASRLCLQAVTKHAYDSASPMVLDDLWDALHRYKECLQVSRPHTVCAAHNDPYYLFTDACYEPRSAWCAGLGAVLFSSAGEFCAFFSFCLDGPGREALGEKHKKTIIFELEFLALVVALVHWKARLSNRPCVAYLDNNSTRDVAISGRGRNPTAKALASVLLALEDAGEIRCWYARVPSPSNVADLPSRELCSEMTVLGQTRSADDASGALSGSGTLTVHAGVASCLAALCRARTLWELRESVGGEPPSCFRAALQLFDSGGGVASVWEAAGQQLGRRDMAWEAAGQQLGRKLASCWQTVPKLLCSLQAVRLGAFDAPFRLPESFDTFDNSFPGPQRKARFPERLPVQLLQPPPPQLPGALLVLQPGRGVPFVVFDPHPPSCVLPQSQRMIRVPGHVLDVAVQAHAGIEQRGDGRPGAVREAGPQKAVHGGAGFPQARRVRDADHTPDDPDATEFIRELAKAMPTDLGEGRLGAWVISFVCATVAGVQVFNLTKSLPAEPYDQSGPKLLTRNTTRRAWKATFELMKGDIQRVAMLGVPGIGKSRNLVLGLWHLVTNQLEGIPQPEAIVFEAREGAAVFLFTKGQDGEWKAQHLAIEDWKPSASPYLKNTTNWYLVDAYETKAPSTFKLAAKTVIACSPDPKHYSNFVKDGECVFVEAFRWAEVEACYAQLETQVDQKDMRQRFQQVGGALRTLLASDAGYTRAVRLQRAEAEDFMTVKRAFAGDLSTFEEKKMPTRLFTYLSADGILNSVTVCSPGAATLLVDEHYDKLVELWNAGKPESRYLLEECVGPLLTTSWPGKQGFTACEVTNAAQPAGKRAQWNRTPVNDFQLKKGLQLLECDTDQIFDDRWRKAVQKGSLEGRVLHSPENYPGIDYLLDFNHGISVTTSLKHDIAKAFREKLVEMFGKISQPCSFTLTFLITGEPHKFTPNRSDYPALMDMGPEKLFDNVCVQVVQIPKTRNSLS</sequence>
<reference evidence="3 4" key="1">
    <citation type="submission" date="2016-02" db="EMBL/GenBank/DDBJ databases">
        <title>Genome analysis of coral dinoflagellate symbionts highlights evolutionary adaptations to a symbiotic lifestyle.</title>
        <authorList>
            <person name="Aranda M."/>
            <person name="Li Y."/>
            <person name="Liew Y.J."/>
            <person name="Baumgarten S."/>
            <person name="Simakov O."/>
            <person name="Wilson M."/>
            <person name="Piel J."/>
            <person name="Ashoor H."/>
            <person name="Bougouffa S."/>
            <person name="Bajic V.B."/>
            <person name="Ryu T."/>
            <person name="Ravasi T."/>
            <person name="Bayer T."/>
            <person name="Micklem G."/>
            <person name="Kim H."/>
            <person name="Bhak J."/>
            <person name="Lajeunesse T.C."/>
            <person name="Voolstra C.R."/>
        </authorList>
    </citation>
    <scope>NUCLEOTIDE SEQUENCE [LARGE SCALE GENOMIC DNA]</scope>
    <source>
        <strain evidence="3 4">CCMP2467</strain>
    </source>
</reference>
<organism evidence="3 4">
    <name type="scientific">Symbiodinium microadriaticum</name>
    <name type="common">Dinoflagellate</name>
    <name type="synonym">Zooxanthella microadriatica</name>
    <dbReference type="NCBI Taxonomy" id="2951"/>
    <lineage>
        <taxon>Eukaryota</taxon>
        <taxon>Sar</taxon>
        <taxon>Alveolata</taxon>
        <taxon>Dinophyceae</taxon>
        <taxon>Suessiales</taxon>
        <taxon>Symbiodiniaceae</taxon>
        <taxon>Symbiodinium</taxon>
    </lineage>
</organism>
<dbReference type="AlphaFoldDB" id="A0A1Q9BXN5"/>
<dbReference type="Proteomes" id="UP000186817">
    <property type="component" value="Unassembled WGS sequence"/>
</dbReference>
<feature type="region of interest" description="Disordered" evidence="1">
    <location>
        <begin position="527"/>
        <end position="568"/>
    </location>
</feature>
<proteinExistence type="predicted"/>
<dbReference type="PANTHER" id="PTHR33129">
    <property type="entry name" value="PROTEIN KINASE DOMAIN-CONTAINING PROTEIN-RELATED"/>
    <property type="match status" value="1"/>
</dbReference>
<comment type="caution">
    <text evidence="3">The sequence shown here is derived from an EMBL/GenBank/DDBJ whole genome shotgun (WGS) entry which is preliminary data.</text>
</comment>
<keyword evidence="2" id="KW-0732">Signal</keyword>
<dbReference type="PANTHER" id="PTHR33129:SF1">
    <property type="entry name" value="ATP-BINDING PROTEIN"/>
    <property type="match status" value="1"/>
</dbReference>